<dbReference type="AlphaFoldDB" id="A0A4R8GT68"/>
<dbReference type="CDD" id="cd00077">
    <property type="entry name" value="HDc"/>
    <property type="match status" value="1"/>
</dbReference>
<organism evidence="2 3">
    <name type="scientific">Orenia marismortui</name>
    <dbReference type="NCBI Taxonomy" id="46469"/>
    <lineage>
        <taxon>Bacteria</taxon>
        <taxon>Bacillati</taxon>
        <taxon>Bacillota</taxon>
        <taxon>Clostridia</taxon>
        <taxon>Halanaerobiales</taxon>
        <taxon>Halobacteroidaceae</taxon>
        <taxon>Orenia</taxon>
    </lineage>
</organism>
<keyword evidence="3" id="KW-1185">Reference proteome</keyword>
<protein>
    <recommendedName>
        <fullName evidence="1">HD/PDEase domain-containing protein</fullName>
    </recommendedName>
</protein>
<evidence type="ECO:0000259" key="1">
    <source>
        <dbReference type="SMART" id="SM00471"/>
    </source>
</evidence>
<dbReference type="STRING" id="926561.GCA_000379025_00077"/>
<sequence>MDFNNKLLKLISPQLKIYIEENIISLYHKFDKAHNINHVDKVIKTSLELAEILSKNLDIAYTIAACHDIGLGFFPHNKKKSREYHHKYSKILTEQDATLKEFFSMEKIKIIAQACYDHRASLQGTPKSIYGKIIADADRIDGLEIKEMIIRCWNYTISYNPELSLDQRYKEIYSHLKEKYGDNGYAYNSFYLKESKNIVKEEIKNSQRILSCNENFKNLFNQLLTEKKLLK</sequence>
<dbReference type="InterPro" id="IPR003607">
    <property type="entry name" value="HD/PDEase_dom"/>
</dbReference>
<dbReference type="Gene3D" id="1.10.3210.10">
    <property type="entry name" value="Hypothetical protein af1432"/>
    <property type="match status" value="1"/>
</dbReference>
<dbReference type="EMBL" id="SOEG01000019">
    <property type="protein sequence ID" value="TDX49225.1"/>
    <property type="molecule type" value="Genomic_DNA"/>
</dbReference>
<evidence type="ECO:0000313" key="3">
    <source>
        <dbReference type="Proteomes" id="UP000295832"/>
    </source>
</evidence>
<dbReference type="SMART" id="SM00471">
    <property type="entry name" value="HDc"/>
    <property type="match status" value="1"/>
</dbReference>
<proteinExistence type="predicted"/>
<dbReference type="Pfam" id="PF01966">
    <property type="entry name" value="HD"/>
    <property type="match status" value="1"/>
</dbReference>
<evidence type="ECO:0000313" key="2">
    <source>
        <dbReference type="EMBL" id="TDX49225.1"/>
    </source>
</evidence>
<dbReference type="Proteomes" id="UP000295832">
    <property type="component" value="Unassembled WGS sequence"/>
</dbReference>
<dbReference type="RefSeq" id="WP_134117437.1">
    <property type="nucleotide sequence ID" value="NZ_SOEG01000019.1"/>
</dbReference>
<comment type="caution">
    <text evidence="2">The sequence shown here is derived from an EMBL/GenBank/DDBJ whole genome shotgun (WGS) entry which is preliminary data.</text>
</comment>
<dbReference type="SUPFAM" id="SSF109604">
    <property type="entry name" value="HD-domain/PDEase-like"/>
    <property type="match status" value="1"/>
</dbReference>
<feature type="domain" description="HD/PDEase" evidence="1">
    <location>
        <begin position="31"/>
        <end position="152"/>
    </location>
</feature>
<name>A0A4R8GT68_9FIRM</name>
<gene>
    <name evidence="2" type="ORF">C7959_11946</name>
</gene>
<accession>A0A4R8GT68</accession>
<reference evidence="2 3" key="1">
    <citation type="submission" date="2019-03" db="EMBL/GenBank/DDBJ databases">
        <title>Subsurface microbial communities from deep shales in Ohio and West Virginia, USA.</title>
        <authorList>
            <person name="Wrighton K."/>
        </authorList>
    </citation>
    <scope>NUCLEOTIDE SEQUENCE [LARGE SCALE GENOMIC DNA]</scope>
    <source>
        <strain evidence="2 3">MSL 6dP</strain>
    </source>
</reference>
<dbReference type="InterPro" id="IPR006674">
    <property type="entry name" value="HD_domain"/>
</dbReference>